<evidence type="ECO:0000256" key="7">
    <source>
        <dbReference type="ARBA" id="ARBA00023002"/>
    </source>
</evidence>
<dbReference type="InterPro" id="IPR002372">
    <property type="entry name" value="PQQ_rpt_dom"/>
</dbReference>
<feature type="binding site" evidence="12">
    <location>
        <position position="272"/>
    </location>
    <ligand>
        <name>Ca(2+)</name>
        <dbReference type="ChEBI" id="CHEBI:29108"/>
    </ligand>
</feature>
<feature type="binding site" evidence="12">
    <location>
        <position position="317"/>
    </location>
    <ligand>
        <name>Ca(2+)</name>
        <dbReference type="ChEBI" id="CHEBI:29108"/>
    </ligand>
</feature>
<protein>
    <submittedName>
        <fullName evidence="16">PQQ-dependent dehydrogenase, methanol/ethanol family</fullName>
    </submittedName>
</protein>
<dbReference type="InterPro" id="IPR009056">
    <property type="entry name" value="Cyt_c-like_dom"/>
</dbReference>
<sequence length="699" mass="74988">MRKSVLPAAAGLLLAGGLVAGFSPARAVDGARLQATAPGEWLAASRTYDEQRYSPLTQISGATIGRLGLTWYADIDTERGQEATPIVVDGVLYVTIAWSMVKAYDAATGRKLWEYDPKVDRAVGQIACCDVVNRGVAAWKGRIYLGALDGRLIALDARTGQVAWSVQTTDPAKPHTITGVPRIIRGKVIIGNGGAEYDARGYITAYDAATGRQLWRFFTVPGDPAKGFETPELRMAAETWTGEWWKLGGGGTVWDGMAYDVETGLLFIGVGNGTPWNQRFRSPGGGDNLFLSSIVALDPDTGRYRWHYQTTPGETWDYTAAQPIMVATLPVGGRPRRVVMQAPKNGFFYVLDARTGALLSAEKFAPADWAERVDLKTGRPVENPAARFDRTGQPAIVTPGPLGMHNWHPWSFSPRTGFVYLPVTVNNGAYGSAAELKVNDRAFNTGVDAGPAMKLYARPGAPKPGPITSYLQAWDPVRQTEVWRMTNPVYGASGTLATGADLVFSGDHAGRFAAYDARTGRQLWTTPTQAKVVAAPMTYEVGGEQYVAILVGARGLPGAQVRTSPVSANNSRLLVYKLGGNLRLPEAEFKPAQASTTLRVLNPPLLTGTNEQVIDGQTSYGRVCSGCHGAGAVADKSVPDLRYSTTLNSLPAWNAIVLDGARAGNGMASFRPLLAPGESEAIWHYVISQANKDKAAGRN</sequence>
<feature type="binding site" description="axial binding residue" evidence="12">
    <location>
        <position position="628"/>
    </location>
    <ligand>
        <name>heme c</name>
        <dbReference type="ChEBI" id="CHEBI:61717"/>
    </ligand>
    <ligandPart>
        <name>Fe</name>
        <dbReference type="ChEBI" id="CHEBI:18248"/>
    </ligandPart>
</feature>
<keyword evidence="7" id="KW-0560">Oxidoreductase</keyword>
<dbReference type="SMART" id="SM00564">
    <property type="entry name" value="PQQ"/>
    <property type="match status" value="5"/>
</dbReference>
<comment type="caution">
    <text evidence="16">The sequence shown here is derived from an EMBL/GenBank/DDBJ whole genome shotgun (WGS) entry which is preliminary data.</text>
</comment>
<dbReference type="GO" id="GO:0016614">
    <property type="term" value="F:oxidoreductase activity, acting on CH-OH group of donors"/>
    <property type="evidence" value="ECO:0007669"/>
    <property type="project" value="InterPro"/>
</dbReference>
<dbReference type="GO" id="GO:0020037">
    <property type="term" value="F:heme binding"/>
    <property type="evidence" value="ECO:0007669"/>
    <property type="project" value="InterPro"/>
</dbReference>
<feature type="signal peptide" evidence="14">
    <location>
        <begin position="1"/>
        <end position="27"/>
    </location>
</feature>
<dbReference type="PROSITE" id="PS51007">
    <property type="entry name" value="CYTC"/>
    <property type="match status" value="1"/>
</dbReference>
<feature type="binding site" evidence="11">
    <location>
        <begin position="194"/>
        <end position="195"/>
    </location>
    <ligand>
        <name>pyrroloquinoline quinone</name>
        <dbReference type="ChEBI" id="CHEBI:58442"/>
    </ligand>
</feature>
<feature type="chain" id="PRO_5016383543" evidence="14">
    <location>
        <begin position="28"/>
        <end position="699"/>
    </location>
</feature>
<comment type="cofactor">
    <cofactor evidence="12">
        <name>Ca(2+)</name>
        <dbReference type="ChEBI" id="CHEBI:29108"/>
    </cofactor>
    <text evidence="12">Binds 1 Ca(2+) ion per subunit.</text>
</comment>
<evidence type="ECO:0000256" key="5">
    <source>
        <dbReference type="ARBA" id="ARBA00022837"/>
    </source>
</evidence>
<feature type="binding site" evidence="11">
    <location>
        <position position="82"/>
    </location>
    <ligand>
        <name>pyrroloquinoline quinone</name>
        <dbReference type="ChEBI" id="CHEBI:58442"/>
    </ligand>
</feature>
<evidence type="ECO:0000256" key="1">
    <source>
        <dbReference type="ARBA" id="ARBA00008156"/>
    </source>
</evidence>
<evidence type="ECO:0000256" key="6">
    <source>
        <dbReference type="ARBA" id="ARBA00022891"/>
    </source>
</evidence>
<dbReference type="SUPFAM" id="SSF50998">
    <property type="entry name" value="Quinoprotein alcohol dehydrogenase-like"/>
    <property type="match status" value="1"/>
</dbReference>
<evidence type="ECO:0000313" key="17">
    <source>
        <dbReference type="Proteomes" id="UP000249524"/>
    </source>
</evidence>
<keyword evidence="2 11" id="KW-0349">Heme</keyword>
<evidence type="ECO:0000313" key="16">
    <source>
        <dbReference type="EMBL" id="RAK66231.1"/>
    </source>
</evidence>
<dbReference type="AlphaFoldDB" id="A0A328BIC9"/>
<feature type="binding site" evidence="11">
    <location>
        <position position="252"/>
    </location>
    <ligand>
        <name>pyrroloquinoline quinone</name>
        <dbReference type="ChEBI" id="CHEBI:58442"/>
    </ligand>
</feature>
<dbReference type="Pfam" id="PF13442">
    <property type="entry name" value="Cytochrome_CBB3"/>
    <property type="match status" value="1"/>
</dbReference>
<dbReference type="SUPFAM" id="SSF46626">
    <property type="entry name" value="Cytochrome c"/>
    <property type="match status" value="1"/>
</dbReference>
<dbReference type="GO" id="GO:0005509">
    <property type="term" value="F:calcium ion binding"/>
    <property type="evidence" value="ECO:0007669"/>
    <property type="project" value="InterPro"/>
</dbReference>
<evidence type="ECO:0000256" key="10">
    <source>
        <dbReference type="PIRSR" id="PIRSR617512-1"/>
    </source>
</evidence>
<reference evidence="16 17" key="1">
    <citation type="submission" date="2018-05" db="EMBL/GenBank/DDBJ databases">
        <authorList>
            <person name="Lanie J.A."/>
            <person name="Ng W.-L."/>
            <person name="Kazmierczak K.M."/>
            <person name="Andrzejewski T.M."/>
            <person name="Davidsen T.M."/>
            <person name="Wayne K.J."/>
            <person name="Tettelin H."/>
            <person name="Glass J.I."/>
            <person name="Rusch D."/>
            <person name="Podicherti R."/>
            <person name="Tsui H.-C.T."/>
            <person name="Winkler M.E."/>
        </authorList>
    </citation>
    <scope>NUCLEOTIDE SEQUENCE [LARGE SCALE GENOMIC DNA]</scope>
    <source>
        <strain evidence="16 17">BUT-10</strain>
    </source>
</reference>
<evidence type="ECO:0000256" key="4">
    <source>
        <dbReference type="ARBA" id="ARBA00022729"/>
    </source>
</evidence>
<keyword evidence="5 12" id="KW-0106">Calcium</keyword>
<dbReference type="GO" id="GO:0016020">
    <property type="term" value="C:membrane"/>
    <property type="evidence" value="ECO:0007669"/>
    <property type="project" value="InterPro"/>
</dbReference>
<keyword evidence="6 11" id="KW-0634">PQQ</keyword>
<dbReference type="RefSeq" id="WP_111275540.1">
    <property type="nucleotide sequence ID" value="NZ_QFYS01000003.1"/>
</dbReference>
<feature type="binding site" evidence="11">
    <location>
        <position position="344"/>
    </location>
    <ligand>
        <name>pyrroloquinoline quinone</name>
        <dbReference type="ChEBI" id="CHEBI:58442"/>
    </ligand>
</feature>
<feature type="active site" description="Proton acceptor" evidence="10">
    <location>
        <position position="317"/>
    </location>
</feature>
<evidence type="ECO:0000256" key="13">
    <source>
        <dbReference type="PIRSR" id="PIRSR617512-4"/>
    </source>
</evidence>
<feature type="binding site" evidence="11">
    <location>
        <position position="134"/>
    </location>
    <ligand>
        <name>pyrroloquinoline quinone</name>
        <dbReference type="ChEBI" id="CHEBI:58442"/>
    </ligand>
</feature>
<dbReference type="GO" id="GO:0009055">
    <property type="term" value="F:electron transfer activity"/>
    <property type="evidence" value="ECO:0007669"/>
    <property type="project" value="InterPro"/>
</dbReference>
<feature type="binding site" description="covalent" evidence="11">
    <location>
        <position position="627"/>
    </location>
    <ligand>
        <name>heme c</name>
        <dbReference type="ChEBI" id="CHEBI:61717"/>
    </ligand>
</feature>
<evidence type="ECO:0000259" key="15">
    <source>
        <dbReference type="PROSITE" id="PS51007"/>
    </source>
</evidence>
<evidence type="ECO:0000256" key="8">
    <source>
        <dbReference type="ARBA" id="ARBA00023004"/>
    </source>
</evidence>
<dbReference type="NCBIfam" id="TIGR03075">
    <property type="entry name" value="PQQ_enz_alc_DH"/>
    <property type="match status" value="1"/>
</dbReference>
<keyword evidence="9 13" id="KW-1015">Disulfide bond</keyword>
<evidence type="ECO:0000256" key="9">
    <source>
        <dbReference type="ARBA" id="ARBA00023157"/>
    </source>
</evidence>
<feature type="binding site" description="covalent" evidence="11">
    <location>
        <position position="624"/>
    </location>
    <ligand>
        <name>heme c</name>
        <dbReference type="ChEBI" id="CHEBI:61717"/>
    </ligand>
</feature>
<feature type="binding site" evidence="12">
    <location>
        <position position="196"/>
    </location>
    <ligand>
        <name>Ca(2+)</name>
        <dbReference type="ChEBI" id="CHEBI:29108"/>
    </ligand>
</feature>
<evidence type="ECO:0000256" key="14">
    <source>
        <dbReference type="SAM" id="SignalP"/>
    </source>
</evidence>
<evidence type="ECO:0000256" key="12">
    <source>
        <dbReference type="PIRSR" id="PIRSR617512-3"/>
    </source>
</evidence>
<accession>A0A328BIC9</accession>
<dbReference type="Gene3D" id="2.140.10.10">
    <property type="entry name" value="Quinoprotein alcohol dehydrogenase-like superfamily"/>
    <property type="match status" value="1"/>
</dbReference>
<dbReference type="InterPro" id="IPR036909">
    <property type="entry name" value="Cyt_c-like_dom_sf"/>
</dbReference>
<evidence type="ECO:0000256" key="11">
    <source>
        <dbReference type="PIRSR" id="PIRSR617512-2"/>
    </source>
</evidence>
<dbReference type="Gene3D" id="1.10.760.10">
    <property type="entry name" value="Cytochrome c-like domain"/>
    <property type="match status" value="1"/>
</dbReference>
<dbReference type="InterPro" id="IPR011047">
    <property type="entry name" value="Quinoprotein_ADH-like_sf"/>
</dbReference>
<gene>
    <name evidence="16" type="ORF">DJ019_08190</name>
</gene>
<organism evidence="16 17">
    <name type="scientific">Phenylobacterium kunshanense</name>
    <dbReference type="NCBI Taxonomy" id="1445034"/>
    <lineage>
        <taxon>Bacteria</taxon>
        <taxon>Pseudomonadati</taxon>
        <taxon>Pseudomonadota</taxon>
        <taxon>Alphaproteobacteria</taxon>
        <taxon>Caulobacterales</taxon>
        <taxon>Caulobacteraceae</taxon>
        <taxon>Phenylobacterium</taxon>
    </lineage>
</organism>
<dbReference type="InterPro" id="IPR017512">
    <property type="entry name" value="PQQ_MeOH/EtOH_DH"/>
</dbReference>
<feature type="binding site" description="axial binding residue" evidence="12">
    <location>
        <position position="667"/>
    </location>
    <ligand>
        <name>heme c</name>
        <dbReference type="ChEBI" id="CHEBI:61717"/>
    </ligand>
    <ligandPart>
        <name>Fe</name>
        <dbReference type="ChEBI" id="CHEBI:18248"/>
    </ligandPart>
</feature>
<evidence type="ECO:0000256" key="2">
    <source>
        <dbReference type="ARBA" id="ARBA00022617"/>
    </source>
</evidence>
<keyword evidence="17" id="KW-1185">Reference proteome</keyword>
<dbReference type="InterPro" id="IPR018391">
    <property type="entry name" value="PQQ_b-propeller_rpt"/>
</dbReference>
<comment type="cofactor">
    <cofactor evidence="11">
        <name>heme c</name>
        <dbReference type="ChEBI" id="CHEBI:61717"/>
    </cofactor>
    <text evidence="11">Binds 1 heme c group per subunit.</text>
</comment>
<dbReference type="PANTHER" id="PTHR32303">
    <property type="entry name" value="QUINOPROTEIN ALCOHOL DEHYDROGENASE (CYTOCHROME C)"/>
    <property type="match status" value="1"/>
</dbReference>
<evidence type="ECO:0000256" key="3">
    <source>
        <dbReference type="ARBA" id="ARBA00022723"/>
    </source>
</evidence>
<feature type="disulfide bond" evidence="13">
    <location>
        <begin position="128"/>
        <end position="129"/>
    </location>
</feature>
<dbReference type="EMBL" id="QFYS01000003">
    <property type="protein sequence ID" value="RAK66231.1"/>
    <property type="molecule type" value="Genomic_DNA"/>
</dbReference>
<feature type="binding site" evidence="11">
    <location>
        <begin position="406"/>
        <end position="407"/>
    </location>
    <ligand>
        <name>pyrroloquinoline quinone</name>
        <dbReference type="ChEBI" id="CHEBI:58442"/>
    </ligand>
</feature>
<feature type="domain" description="Cytochrome c" evidence="15">
    <location>
        <begin position="611"/>
        <end position="690"/>
    </location>
</feature>
<keyword evidence="4 14" id="KW-0732">Signal</keyword>
<dbReference type="OrthoDB" id="9794322at2"/>
<keyword evidence="3 12" id="KW-0479">Metal-binding</keyword>
<proteinExistence type="inferred from homology"/>
<dbReference type="CDD" id="cd10279">
    <property type="entry name" value="PQQ_ADH_II"/>
    <property type="match status" value="1"/>
</dbReference>
<comment type="similarity">
    <text evidence="1">Belongs to the bacterial PQQ dehydrogenase family.</text>
</comment>
<dbReference type="Pfam" id="PF01011">
    <property type="entry name" value="PQQ"/>
    <property type="match status" value="2"/>
</dbReference>
<keyword evidence="8 12" id="KW-0408">Iron</keyword>
<dbReference type="Proteomes" id="UP000249524">
    <property type="component" value="Unassembled WGS sequence"/>
</dbReference>
<name>A0A328BIC9_9CAUL</name>
<comment type="cofactor">
    <cofactor evidence="11">
        <name>pyrroloquinoline quinone</name>
        <dbReference type="ChEBI" id="CHEBI:58442"/>
    </cofactor>
    <text evidence="11">Binds 1 PQQ group per subunit.</text>
</comment>
<feature type="binding site" evidence="11">
    <location>
        <position position="178"/>
    </location>
    <ligand>
        <name>pyrroloquinoline quinone</name>
        <dbReference type="ChEBI" id="CHEBI:58442"/>
    </ligand>
</feature>